<dbReference type="KEGG" id="osn:115215700"/>
<dbReference type="GO" id="GO:0005975">
    <property type="term" value="P:carbohydrate metabolic process"/>
    <property type="evidence" value="ECO:0007669"/>
    <property type="project" value="InterPro"/>
</dbReference>
<dbReference type="SMART" id="SM00636">
    <property type="entry name" value="Glyco_18"/>
    <property type="match status" value="1"/>
</dbReference>
<dbReference type="InterPro" id="IPR017853">
    <property type="entry name" value="GH"/>
</dbReference>
<evidence type="ECO:0000256" key="4">
    <source>
        <dbReference type="ARBA" id="ARBA00023295"/>
    </source>
</evidence>
<dbReference type="PANTHER" id="PTHR11177:SF317">
    <property type="entry name" value="CHITINASE 12-RELATED"/>
    <property type="match status" value="1"/>
</dbReference>
<dbReference type="InterPro" id="IPR001223">
    <property type="entry name" value="Glyco_hydro18_cat"/>
</dbReference>
<dbReference type="Gene3D" id="3.10.50.10">
    <property type="match status" value="1"/>
</dbReference>
<keyword evidence="7" id="KW-0472">Membrane</keyword>
<dbReference type="GO" id="GO:0004568">
    <property type="term" value="F:chitinase activity"/>
    <property type="evidence" value="ECO:0007669"/>
    <property type="project" value="TreeGrafter"/>
</dbReference>
<dbReference type="CDD" id="cd02872">
    <property type="entry name" value="GH18_chitolectin_chitotriosidase"/>
    <property type="match status" value="1"/>
</dbReference>
<keyword evidence="1" id="KW-0732">Signal</keyword>
<dbReference type="GO" id="GO:0006032">
    <property type="term" value="P:chitin catabolic process"/>
    <property type="evidence" value="ECO:0007669"/>
    <property type="project" value="TreeGrafter"/>
</dbReference>
<evidence type="ECO:0000256" key="1">
    <source>
        <dbReference type="ARBA" id="ARBA00022729"/>
    </source>
</evidence>
<keyword evidence="7" id="KW-0812">Transmembrane</keyword>
<gene>
    <name evidence="10" type="primary">LOC115215700</name>
</gene>
<dbReference type="InterPro" id="IPR011583">
    <property type="entry name" value="Chitinase_II/V-like_cat"/>
</dbReference>
<organism evidence="9 10">
    <name type="scientific">Octopus sinensis</name>
    <name type="common">East Asian common octopus</name>
    <dbReference type="NCBI Taxonomy" id="2607531"/>
    <lineage>
        <taxon>Eukaryota</taxon>
        <taxon>Metazoa</taxon>
        <taxon>Spiralia</taxon>
        <taxon>Lophotrochozoa</taxon>
        <taxon>Mollusca</taxon>
        <taxon>Cephalopoda</taxon>
        <taxon>Coleoidea</taxon>
        <taxon>Octopodiformes</taxon>
        <taxon>Octopoda</taxon>
        <taxon>Incirrata</taxon>
        <taxon>Octopodidae</taxon>
        <taxon>Octopus</taxon>
    </lineage>
</organism>
<dbReference type="GO" id="GO:0008061">
    <property type="term" value="F:chitin binding"/>
    <property type="evidence" value="ECO:0007669"/>
    <property type="project" value="InterPro"/>
</dbReference>
<dbReference type="FunFam" id="3.10.50.10:FF:000001">
    <property type="entry name" value="Chitinase 3-like 1"/>
    <property type="match status" value="1"/>
</dbReference>
<dbReference type="InterPro" id="IPR029070">
    <property type="entry name" value="Chitinase_insertion_sf"/>
</dbReference>
<keyword evidence="2 5" id="KW-0378">Hydrolase</keyword>
<comment type="similarity">
    <text evidence="6">Belongs to the glycosyl hydrolase 18 family.</text>
</comment>
<evidence type="ECO:0000256" key="2">
    <source>
        <dbReference type="ARBA" id="ARBA00022801"/>
    </source>
</evidence>
<proteinExistence type="inferred from homology"/>
<feature type="transmembrane region" description="Helical" evidence="7">
    <location>
        <begin position="54"/>
        <end position="74"/>
    </location>
</feature>
<evidence type="ECO:0000256" key="5">
    <source>
        <dbReference type="RuleBase" id="RU000489"/>
    </source>
</evidence>
<evidence type="ECO:0000259" key="8">
    <source>
        <dbReference type="PROSITE" id="PS51910"/>
    </source>
</evidence>
<reference evidence="10" key="1">
    <citation type="submission" date="2025-08" db="UniProtKB">
        <authorList>
            <consortium name="RefSeq"/>
        </authorList>
    </citation>
    <scope>IDENTIFICATION</scope>
</reference>
<accession>A0A6P7SRB2</accession>
<evidence type="ECO:0000256" key="7">
    <source>
        <dbReference type="SAM" id="Phobius"/>
    </source>
</evidence>
<dbReference type="Gene3D" id="3.20.20.80">
    <property type="entry name" value="Glycosidases"/>
    <property type="match status" value="1"/>
</dbReference>
<keyword evidence="7" id="KW-1133">Transmembrane helix</keyword>
<dbReference type="AlphaFoldDB" id="A0A6P7SRB2"/>
<dbReference type="PROSITE" id="PS51910">
    <property type="entry name" value="GH18_2"/>
    <property type="match status" value="1"/>
</dbReference>
<keyword evidence="4 5" id="KW-0326">Glycosidase</keyword>
<feature type="domain" description="GH18" evidence="8">
    <location>
        <begin position="80"/>
        <end position="452"/>
    </location>
</feature>
<dbReference type="SUPFAM" id="SSF54556">
    <property type="entry name" value="Chitinase insertion domain"/>
    <property type="match status" value="1"/>
</dbReference>
<keyword evidence="9" id="KW-1185">Reference proteome</keyword>
<evidence type="ECO:0000256" key="3">
    <source>
        <dbReference type="ARBA" id="ARBA00023157"/>
    </source>
</evidence>
<sequence>MRARIKKSESLINEPQSVASHPDLVSDTKSQTESLLLRGRTQNLHNDSYISSNIMMLLQVLGSLLLSLLALYVVEANQSFRRVCYYTNWSQYREVPAKFLPENIDPQLCTHIIYAFATLEGNYLKPFEWNDDSTPWMVGMYAKVVAMKQKNPKLVVLLSVGGWNMGSALFTQMASTPENRKQFYTNATDFLRTRGFDGLDMDWEYPGSRGSPPEDKEKFTSLMQETSGYFTTEARDSNKTRLYLTASVPAGKKTIDPGFNIQALSSVVDFFNLMSYDYHGGSFDKVLGHNCPLYSLSTEEGLAKTFNMNWSANYWVANGLPKEKLNIGMPVYGRGFKLTNKTCITPGCPSSGPNAAGRYTRLEGFLSYYEICQLIKSGAQTYWIDEQQVPYLVKDDQWIGYDDAKSLTIKAKWLKDNAFGGFAVWDMALDDFDNQCGNGSYYLINTLTHALQ</sequence>
<dbReference type="GO" id="GO:0005576">
    <property type="term" value="C:extracellular region"/>
    <property type="evidence" value="ECO:0007669"/>
    <property type="project" value="TreeGrafter"/>
</dbReference>
<dbReference type="Proteomes" id="UP000515154">
    <property type="component" value="Linkage group LG9"/>
</dbReference>
<dbReference type="Pfam" id="PF00704">
    <property type="entry name" value="Glyco_hydro_18"/>
    <property type="match status" value="1"/>
</dbReference>
<evidence type="ECO:0000313" key="10">
    <source>
        <dbReference type="RefSeq" id="XP_029640842.1"/>
    </source>
</evidence>
<keyword evidence="3" id="KW-1015">Disulfide bond</keyword>
<dbReference type="PROSITE" id="PS01095">
    <property type="entry name" value="GH18_1"/>
    <property type="match status" value="1"/>
</dbReference>
<dbReference type="SUPFAM" id="SSF51445">
    <property type="entry name" value="(Trans)glycosidases"/>
    <property type="match status" value="1"/>
</dbReference>
<dbReference type="PANTHER" id="PTHR11177">
    <property type="entry name" value="CHITINASE"/>
    <property type="match status" value="1"/>
</dbReference>
<dbReference type="InterPro" id="IPR050314">
    <property type="entry name" value="Glycosyl_Hydrlase_18"/>
</dbReference>
<protein>
    <submittedName>
        <fullName evidence="10">Acidic mammalian chitinase isoform X1</fullName>
    </submittedName>
</protein>
<dbReference type="FunFam" id="3.20.20.80:FF:000007">
    <property type="entry name" value="Acidic mammalian chitinase"/>
    <property type="match status" value="1"/>
</dbReference>
<dbReference type="InterPro" id="IPR001579">
    <property type="entry name" value="Glyco_hydro_18_chit_AS"/>
</dbReference>
<evidence type="ECO:0000313" key="9">
    <source>
        <dbReference type="Proteomes" id="UP000515154"/>
    </source>
</evidence>
<name>A0A6P7SRB2_9MOLL</name>
<evidence type="ECO:0000256" key="6">
    <source>
        <dbReference type="RuleBase" id="RU004453"/>
    </source>
</evidence>
<dbReference type="RefSeq" id="XP_029640842.1">
    <property type="nucleotide sequence ID" value="XM_029784982.2"/>
</dbReference>